<gene>
    <name evidence="6" type="ORF">ASILVAE211_04015</name>
</gene>
<dbReference type="Proteomes" id="UP000708298">
    <property type="component" value="Unassembled WGS sequence"/>
</dbReference>
<dbReference type="CDD" id="cd17339">
    <property type="entry name" value="MFS_NIMT_CynX_like"/>
    <property type="match status" value="1"/>
</dbReference>
<sequence length="400" mass="41106">MNHEPKLGQHSAAVPGSILLLGAALILIAFNLRTPVTSMGPVLPDAAHGAGLSATGASLLTMMPSLCFGLFSPAAPRLSRHLRTERAILTALVALALGTALRGFGGSTGLFAGQILACGGIGVINVLLPSLIKRDFPHKVAFITGLYAMTMSVGAALAAGLTVPLEKHLGSWAFALAIWAVPAVIAALAWLPQLAVPAEAGAMRPMGRLGLWTNRLAWQVTLFMGLQSALAYIVFGWLSPILRDRGLSPVDAGLALSLSIIGQAVAALVVPPLAGLGRDQRPAIAVLSLLCVGSLLCCLYAPLGSVWVWVVLLGVAQGGLFPLALMVIVLRSPDAHVTRHLSSMAQGVGYILASIGPLLAGLLHASMHSWTGVTVLFLGLGAAMLAAGLGAGRARHIQPG</sequence>
<feature type="transmembrane region" description="Helical" evidence="4">
    <location>
        <begin position="12"/>
        <end position="32"/>
    </location>
</feature>
<feature type="transmembrane region" description="Helical" evidence="4">
    <location>
        <begin position="216"/>
        <end position="235"/>
    </location>
</feature>
<feature type="transmembrane region" description="Helical" evidence="4">
    <location>
        <begin position="87"/>
        <end position="104"/>
    </location>
</feature>
<dbReference type="PROSITE" id="PS50850">
    <property type="entry name" value="MFS"/>
    <property type="match status" value="1"/>
</dbReference>
<keyword evidence="3 4" id="KW-0472">Membrane</keyword>
<accession>A0A964DY30</accession>
<evidence type="ECO:0000256" key="1">
    <source>
        <dbReference type="ARBA" id="ARBA00022692"/>
    </source>
</evidence>
<evidence type="ECO:0000256" key="4">
    <source>
        <dbReference type="SAM" id="Phobius"/>
    </source>
</evidence>
<dbReference type="Pfam" id="PF07690">
    <property type="entry name" value="MFS_1"/>
    <property type="match status" value="1"/>
</dbReference>
<evidence type="ECO:0000313" key="7">
    <source>
        <dbReference type="Proteomes" id="UP000708298"/>
    </source>
</evidence>
<dbReference type="GO" id="GO:0022857">
    <property type="term" value="F:transmembrane transporter activity"/>
    <property type="evidence" value="ECO:0007669"/>
    <property type="project" value="InterPro"/>
</dbReference>
<feature type="domain" description="Major facilitator superfamily (MFS) profile" evidence="5">
    <location>
        <begin position="213"/>
        <end position="400"/>
    </location>
</feature>
<feature type="transmembrane region" description="Helical" evidence="4">
    <location>
        <begin position="110"/>
        <end position="128"/>
    </location>
</feature>
<dbReference type="PANTHER" id="PTHR23523">
    <property type="match status" value="1"/>
</dbReference>
<reference evidence="6" key="2">
    <citation type="submission" date="2021-01" db="EMBL/GenBank/DDBJ databases">
        <authorList>
            <person name="Mieszkin S."/>
            <person name="Pouder E."/>
            <person name="Alain K."/>
        </authorList>
    </citation>
    <scope>NUCLEOTIDE SEQUENCE</scope>
    <source>
        <strain evidence="6">HW T2.11</strain>
    </source>
</reference>
<dbReference type="InterPro" id="IPR011701">
    <property type="entry name" value="MFS"/>
</dbReference>
<organism evidence="6 7">
    <name type="scientific">Acidisoma silvae</name>
    <dbReference type="NCBI Taxonomy" id="2802396"/>
    <lineage>
        <taxon>Bacteria</taxon>
        <taxon>Pseudomonadati</taxon>
        <taxon>Pseudomonadota</taxon>
        <taxon>Alphaproteobacteria</taxon>
        <taxon>Acetobacterales</taxon>
        <taxon>Acidocellaceae</taxon>
        <taxon>Acidisoma</taxon>
    </lineage>
</organism>
<evidence type="ECO:0000256" key="3">
    <source>
        <dbReference type="ARBA" id="ARBA00023136"/>
    </source>
</evidence>
<feature type="transmembrane region" description="Helical" evidence="4">
    <location>
        <begin position="369"/>
        <end position="391"/>
    </location>
</feature>
<evidence type="ECO:0000313" key="6">
    <source>
        <dbReference type="EMBL" id="MCB8874338.1"/>
    </source>
</evidence>
<comment type="caution">
    <text evidence="6">The sequence shown here is derived from an EMBL/GenBank/DDBJ whole genome shotgun (WGS) entry which is preliminary data.</text>
</comment>
<feature type="transmembrane region" description="Helical" evidence="4">
    <location>
        <begin position="341"/>
        <end position="363"/>
    </location>
</feature>
<keyword evidence="7" id="KW-1185">Reference proteome</keyword>
<feature type="transmembrane region" description="Helical" evidence="4">
    <location>
        <begin position="309"/>
        <end position="329"/>
    </location>
</feature>
<feature type="transmembrane region" description="Helical" evidence="4">
    <location>
        <begin position="255"/>
        <end position="276"/>
    </location>
</feature>
<dbReference type="PANTHER" id="PTHR23523:SF2">
    <property type="entry name" value="2-NITROIMIDAZOLE TRANSPORTER"/>
    <property type="match status" value="1"/>
</dbReference>
<feature type="transmembrane region" description="Helical" evidence="4">
    <location>
        <begin position="52"/>
        <end position="75"/>
    </location>
</feature>
<keyword evidence="2 4" id="KW-1133">Transmembrane helix</keyword>
<dbReference type="InterPro" id="IPR020846">
    <property type="entry name" value="MFS_dom"/>
</dbReference>
<protein>
    <submittedName>
        <fullName evidence="6">MFS transporter</fullName>
    </submittedName>
</protein>
<feature type="transmembrane region" description="Helical" evidence="4">
    <location>
        <begin position="169"/>
        <end position="195"/>
    </location>
</feature>
<dbReference type="Gene3D" id="1.20.1250.20">
    <property type="entry name" value="MFS general substrate transporter like domains"/>
    <property type="match status" value="2"/>
</dbReference>
<evidence type="ECO:0000256" key="2">
    <source>
        <dbReference type="ARBA" id="ARBA00022989"/>
    </source>
</evidence>
<feature type="transmembrane region" description="Helical" evidence="4">
    <location>
        <begin position="140"/>
        <end position="163"/>
    </location>
</feature>
<dbReference type="SUPFAM" id="SSF103473">
    <property type="entry name" value="MFS general substrate transporter"/>
    <property type="match status" value="1"/>
</dbReference>
<dbReference type="AlphaFoldDB" id="A0A964DY30"/>
<keyword evidence="1 4" id="KW-0812">Transmembrane</keyword>
<dbReference type="InterPro" id="IPR052524">
    <property type="entry name" value="MFS_Cyanate_Porter"/>
</dbReference>
<proteinExistence type="predicted"/>
<feature type="transmembrane region" description="Helical" evidence="4">
    <location>
        <begin position="283"/>
        <end position="303"/>
    </location>
</feature>
<dbReference type="InterPro" id="IPR036259">
    <property type="entry name" value="MFS_trans_sf"/>
</dbReference>
<dbReference type="EMBL" id="JAESVB010000001">
    <property type="protein sequence ID" value="MCB8874338.1"/>
    <property type="molecule type" value="Genomic_DNA"/>
</dbReference>
<name>A0A964DY30_9PROT</name>
<evidence type="ECO:0000259" key="5">
    <source>
        <dbReference type="PROSITE" id="PS50850"/>
    </source>
</evidence>
<reference evidence="6" key="1">
    <citation type="journal article" date="2021" name="Microorganisms">
        <title>Acidisoma silvae sp. nov. and Acidisomacellulosilytica sp. nov., Two Acidophilic Bacteria Isolated from Decaying Wood, Hydrolyzing Cellulose and Producing Poly-3-hydroxybutyrate.</title>
        <authorList>
            <person name="Mieszkin S."/>
            <person name="Pouder E."/>
            <person name="Uroz S."/>
            <person name="Simon-Colin C."/>
            <person name="Alain K."/>
        </authorList>
    </citation>
    <scope>NUCLEOTIDE SEQUENCE</scope>
    <source>
        <strain evidence="6">HW T2.11</strain>
    </source>
</reference>